<dbReference type="SUPFAM" id="SSF55729">
    <property type="entry name" value="Acyl-CoA N-acyltransferases (Nat)"/>
    <property type="match status" value="1"/>
</dbReference>
<dbReference type="RefSeq" id="WP_350350869.1">
    <property type="nucleotide sequence ID" value="NZ_CP158357.1"/>
</dbReference>
<evidence type="ECO:0000313" key="2">
    <source>
        <dbReference type="EMBL" id="XBX77380.1"/>
    </source>
</evidence>
<name>A0AAU7VUE3_9MICO</name>
<dbReference type="InterPro" id="IPR016181">
    <property type="entry name" value="Acyl_CoA_acyltransferase"/>
</dbReference>
<protein>
    <submittedName>
        <fullName evidence="2">GNAT family N-acetyltransferase</fullName>
    </submittedName>
</protein>
<accession>A0AAU7VUE3</accession>
<dbReference type="Gene3D" id="3.40.630.30">
    <property type="match status" value="1"/>
</dbReference>
<dbReference type="InterPro" id="IPR000182">
    <property type="entry name" value="GNAT_dom"/>
</dbReference>
<dbReference type="Pfam" id="PF00583">
    <property type="entry name" value="Acetyltransf_1"/>
    <property type="match status" value="1"/>
</dbReference>
<dbReference type="AlphaFoldDB" id="A0AAU7VUE3"/>
<gene>
    <name evidence="2" type="ORF">ABS642_15895</name>
</gene>
<dbReference type="GO" id="GO:0016747">
    <property type="term" value="F:acyltransferase activity, transferring groups other than amino-acyl groups"/>
    <property type="evidence" value="ECO:0007669"/>
    <property type="project" value="InterPro"/>
</dbReference>
<evidence type="ECO:0000259" key="1">
    <source>
        <dbReference type="PROSITE" id="PS51186"/>
    </source>
</evidence>
<feature type="domain" description="N-acetyltransferase" evidence="1">
    <location>
        <begin position="8"/>
        <end position="178"/>
    </location>
</feature>
<dbReference type="PROSITE" id="PS51186">
    <property type="entry name" value="GNAT"/>
    <property type="match status" value="1"/>
</dbReference>
<organism evidence="2">
    <name type="scientific">Microbacterium sp. A8/3-1</name>
    <dbReference type="NCBI Taxonomy" id="3160749"/>
    <lineage>
        <taxon>Bacteria</taxon>
        <taxon>Bacillati</taxon>
        <taxon>Actinomycetota</taxon>
        <taxon>Actinomycetes</taxon>
        <taxon>Micrococcales</taxon>
        <taxon>Microbacteriaceae</taxon>
        <taxon>Microbacterium</taxon>
    </lineage>
</organism>
<proteinExistence type="predicted"/>
<dbReference type="EMBL" id="CP158357">
    <property type="protein sequence ID" value="XBX77380.1"/>
    <property type="molecule type" value="Genomic_DNA"/>
</dbReference>
<sequence>MTSAVPDLPLRRAAPEDAAAVLRLFDEAIAWFVSIGNTGQWGTEPVSGTPRWEARAEEWCSGDDSWVVEHPEIGVCGLIALGDAVDYVPATVEPELYVRVLIGSRDPRAKGVGRRLLALADERAAAKGVDLLRVDCYAGGSGDLVRFYEACGYTRAGTFAVGEEPNAWPGQVLERRLP</sequence>
<reference evidence="2" key="1">
    <citation type="submission" date="2024-06" db="EMBL/GenBank/DDBJ databases">
        <title>Draft genome sequence of Microbacterium sp. strain A8/3-1, isolated from Oxytropis tragacanthoides Fisch. ex DC. Root nodules in the Altai region of Russia.</title>
        <authorList>
            <person name="Sazanova A."/>
            <person name="Guro P."/>
            <person name="Kuznetsova I."/>
            <person name="Belimov A."/>
            <person name="Safronova V."/>
        </authorList>
    </citation>
    <scope>NUCLEOTIDE SEQUENCE</scope>
    <source>
        <strain evidence="2">A8/3-1</strain>
    </source>
</reference>